<feature type="binding site" evidence="7">
    <location>
        <begin position="318"/>
        <end position="319"/>
    </location>
    <ligand>
        <name>FMN</name>
        <dbReference type="ChEBI" id="CHEBI:58210"/>
    </ligand>
</feature>
<accession>A0A7W2TTJ9</accession>
<dbReference type="Pfam" id="PF01070">
    <property type="entry name" value="FMN_dh"/>
    <property type="match status" value="1"/>
</dbReference>
<feature type="binding site" evidence="7">
    <location>
        <position position="140"/>
    </location>
    <ligand>
        <name>glyoxylate</name>
        <dbReference type="ChEBI" id="CHEBI:36655"/>
    </ligand>
</feature>
<evidence type="ECO:0000256" key="6">
    <source>
        <dbReference type="PIRSR" id="PIRSR000138-1"/>
    </source>
</evidence>
<dbReference type="AlphaFoldDB" id="A0A7W2TTJ9"/>
<keyword evidence="10" id="KW-1185">Reference proteome</keyword>
<dbReference type="InterPro" id="IPR037396">
    <property type="entry name" value="FMN_HAD"/>
</dbReference>
<dbReference type="Gene3D" id="3.20.20.70">
    <property type="entry name" value="Aldolase class I"/>
    <property type="match status" value="1"/>
</dbReference>
<evidence type="ECO:0000256" key="2">
    <source>
        <dbReference type="ARBA" id="ARBA00022630"/>
    </source>
</evidence>
<dbReference type="InterPro" id="IPR013785">
    <property type="entry name" value="Aldolase_TIM"/>
</dbReference>
<comment type="cofactor">
    <cofactor evidence="1">
        <name>FMN</name>
        <dbReference type="ChEBI" id="CHEBI:58210"/>
    </cofactor>
</comment>
<dbReference type="InterPro" id="IPR000262">
    <property type="entry name" value="FMN-dep_DH"/>
</dbReference>
<evidence type="ECO:0000259" key="8">
    <source>
        <dbReference type="PROSITE" id="PS51349"/>
    </source>
</evidence>
<feature type="active site" description="Proton acceptor" evidence="6">
    <location>
        <position position="264"/>
    </location>
</feature>
<sequence length="368" mass="39376">MAADASLNAIPDGILAAAEYENHAANHLADSTLAWLRGGSGNEYTLRANQQAFQSLNIRPQLLNNFSQASTRLKLCGTKLESPMLLAPVGHQHLLHKEGELAVTRAAEVSATCLVASTMSSLTLEVIAEASNSAKWFQLYWQPRREDTLDLIRRAEGAAYEALVLTLDTPLQVLSHRAQRAGFAQLKSTTPANLKDYKPLPQRALAPNQSILLHGMMSEAPDWEDLAWLLETTTLPVIVKGVAHPDDAFRLQSMGVAGQIVSNHGGRSLDGMPASLHLLPAIRDVLGAHYPLLLDGGIRSGTDIFKAIASGADAVLIGRLQAYALAVAGALGVAHMLKLLRDELELCMALAGTPTLNDIGPQCLMGAI</sequence>
<feature type="binding site" evidence="7">
    <location>
        <position position="262"/>
    </location>
    <ligand>
        <name>FMN</name>
        <dbReference type="ChEBI" id="CHEBI:58210"/>
    </ligand>
</feature>
<feature type="binding site" evidence="7">
    <location>
        <begin position="295"/>
        <end position="299"/>
    </location>
    <ligand>
        <name>FMN</name>
        <dbReference type="ChEBI" id="CHEBI:58210"/>
    </ligand>
</feature>
<dbReference type="SUPFAM" id="SSF51395">
    <property type="entry name" value="FMN-linked oxidoreductases"/>
    <property type="match status" value="1"/>
</dbReference>
<dbReference type="RefSeq" id="WP_182168588.1">
    <property type="nucleotide sequence ID" value="NZ_JACFXU010000011.1"/>
</dbReference>
<feature type="binding site" evidence="7">
    <location>
        <position position="138"/>
    </location>
    <ligand>
        <name>FMN</name>
        <dbReference type="ChEBI" id="CHEBI:58210"/>
    </ligand>
</feature>
<comment type="caution">
    <text evidence="9">The sequence shown here is derived from an EMBL/GenBank/DDBJ whole genome shotgun (WGS) entry which is preliminary data.</text>
</comment>
<dbReference type="Proteomes" id="UP000539350">
    <property type="component" value="Unassembled WGS sequence"/>
</dbReference>
<evidence type="ECO:0000313" key="9">
    <source>
        <dbReference type="EMBL" id="MBA6411729.1"/>
    </source>
</evidence>
<keyword evidence="2 7" id="KW-0285">Flavoprotein</keyword>
<gene>
    <name evidence="9" type="ORF">H2508_01195</name>
</gene>
<dbReference type="EMBL" id="JACFXU010000011">
    <property type="protein sequence ID" value="MBA6411729.1"/>
    <property type="molecule type" value="Genomic_DNA"/>
</dbReference>
<dbReference type="PANTHER" id="PTHR10578:SF107">
    <property type="entry name" value="2-HYDROXYACID OXIDASE 1"/>
    <property type="match status" value="1"/>
</dbReference>
<dbReference type="CDD" id="cd02809">
    <property type="entry name" value="alpha_hydroxyacid_oxid_FMN"/>
    <property type="match status" value="1"/>
</dbReference>
<feature type="binding site" evidence="7">
    <location>
        <position position="166"/>
    </location>
    <ligand>
        <name>FMN</name>
        <dbReference type="ChEBI" id="CHEBI:58210"/>
    </ligand>
</feature>
<feature type="binding site" evidence="7">
    <location>
        <begin position="88"/>
        <end position="90"/>
    </location>
    <ligand>
        <name>FMN</name>
        <dbReference type="ChEBI" id="CHEBI:58210"/>
    </ligand>
</feature>
<feature type="binding site" evidence="7">
    <location>
        <position position="267"/>
    </location>
    <ligand>
        <name>glyoxylate</name>
        <dbReference type="ChEBI" id="CHEBI:36655"/>
    </ligand>
</feature>
<evidence type="ECO:0000256" key="4">
    <source>
        <dbReference type="ARBA" id="ARBA00023002"/>
    </source>
</evidence>
<feature type="domain" description="FMN hydroxy acid dehydrogenase" evidence="8">
    <location>
        <begin position="9"/>
        <end position="368"/>
    </location>
</feature>
<feature type="binding site" evidence="7">
    <location>
        <position position="117"/>
    </location>
    <ligand>
        <name>FMN</name>
        <dbReference type="ChEBI" id="CHEBI:58210"/>
    </ligand>
</feature>
<proteinExistence type="inferred from homology"/>
<comment type="similarity">
    <text evidence="5">Belongs to the FMN-dependent alpha-hydroxy acid dehydrogenase family.</text>
</comment>
<dbReference type="PANTHER" id="PTHR10578">
    <property type="entry name" value="S -2-HYDROXY-ACID OXIDASE-RELATED"/>
    <property type="match status" value="1"/>
</dbReference>
<dbReference type="InterPro" id="IPR012133">
    <property type="entry name" value="Alpha-hydoxy_acid_DH_FMN"/>
</dbReference>
<protein>
    <submittedName>
        <fullName evidence="9">Alpha-hydroxy-acid oxidizing protein</fullName>
    </submittedName>
</protein>
<dbReference type="FunFam" id="3.20.20.70:FF:000029">
    <property type="entry name" value="L-lactate dehydrogenase"/>
    <property type="match status" value="1"/>
</dbReference>
<keyword evidence="3 7" id="KW-0288">FMN</keyword>
<dbReference type="PIRSF" id="PIRSF000138">
    <property type="entry name" value="Al-hdrx_acd_dh"/>
    <property type="match status" value="1"/>
</dbReference>
<dbReference type="GO" id="GO:0016614">
    <property type="term" value="F:oxidoreductase activity, acting on CH-OH group of donors"/>
    <property type="evidence" value="ECO:0007669"/>
    <property type="project" value="UniProtKB-ARBA"/>
</dbReference>
<feature type="binding site" evidence="7">
    <location>
        <position position="240"/>
    </location>
    <ligand>
        <name>FMN</name>
        <dbReference type="ChEBI" id="CHEBI:58210"/>
    </ligand>
</feature>
<name>A0A7W2TTJ9_9GAMM</name>
<feature type="binding site" evidence="7">
    <location>
        <position position="264"/>
    </location>
    <ligand>
        <name>glyoxylate</name>
        <dbReference type="ChEBI" id="CHEBI:36655"/>
    </ligand>
</feature>
<organism evidence="9 10">
    <name type="scientific">Sediminihaliea albiluteola</name>
    <dbReference type="NCBI Taxonomy" id="2758564"/>
    <lineage>
        <taxon>Bacteria</taxon>
        <taxon>Pseudomonadati</taxon>
        <taxon>Pseudomonadota</taxon>
        <taxon>Gammaproteobacteria</taxon>
        <taxon>Cellvibrionales</taxon>
        <taxon>Halieaceae</taxon>
        <taxon>Sediminihaliea</taxon>
    </lineage>
</organism>
<keyword evidence="4" id="KW-0560">Oxidoreductase</keyword>
<dbReference type="GO" id="GO:0010181">
    <property type="term" value="F:FMN binding"/>
    <property type="evidence" value="ECO:0007669"/>
    <property type="project" value="InterPro"/>
</dbReference>
<evidence type="ECO:0000256" key="1">
    <source>
        <dbReference type="ARBA" id="ARBA00001917"/>
    </source>
</evidence>
<evidence type="ECO:0000256" key="5">
    <source>
        <dbReference type="ARBA" id="ARBA00024042"/>
    </source>
</evidence>
<reference evidence="9 10" key="1">
    <citation type="submission" date="2020-07" db="EMBL/GenBank/DDBJ databases">
        <title>Halieaceae bacterium, F7430, whole genome shotgun sequencing project.</title>
        <authorList>
            <person name="Jiang S."/>
            <person name="Liu Z.W."/>
            <person name="Du Z.J."/>
        </authorList>
    </citation>
    <scope>NUCLEOTIDE SEQUENCE [LARGE SCALE GENOMIC DNA]</scope>
    <source>
        <strain evidence="9 10">F7430</strain>
    </source>
</reference>
<evidence type="ECO:0000256" key="3">
    <source>
        <dbReference type="ARBA" id="ARBA00022643"/>
    </source>
</evidence>
<evidence type="ECO:0000256" key="7">
    <source>
        <dbReference type="PIRSR" id="PIRSR000138-2"/>
    </source>
</evidence>
<evidence type="ECO:0000313" key="10">
    <source>
        <dbReference type="Proteomes" id="UP000539350"/>
    </source>
</evidence>
<dbReference type="PROSITE" id="PS51349">
    <property type="entry name" value="FMN_HYDROXY_ACID_DH_2"/>
    <property type="match status" value="1"/>
</dbReference>